<evidence type="ECO:0000313" key="2">
    <source>
        <dbReference type="EMBL" id="ROR53403.1"/>
    </source>
</evidence>
<dbReference type="Proteomes" id="UP000275749">
    <property type="component" value="Unassembled WGS sequence"/>
</dbReference>
<evidence type="ECO:0000256" key="1">
    <source>
        <dbReference type="SAM" id="Phobius"/>
    </source>
</evidence>
<evidence type="ECO:0000313" key="3">
    <source>
        <dbReference type="Proteomes" id="UP000275749"/>
    </source>
</evidence>
<sequence length="2086" mass="217435">MQEEVAAAPVRFKDASATATDGWRVIDTTLKATPAGAVPAAMPGRVSVGGEQVVSMTDAAGDGAAVSLDGVSLGAPVVDGSVATYRDVVPGVDVRVEVRPVGFELVWVVKSRKGMSEAVRRWGRAGQVVFPTTLTGAGDTVPTAGKDGSVELVDAGSKKPRGRLAAPQMWDAGAGKHADRGASKAAGFRLGAVKRVGKVSRASLGVVADVAWLNSPQRTFPVTVDPTYAQSTPYPIFDTFVQQGYGTDQSTSGELKLGNNGSGQVARSFLNFDAAAFKGKQVTSASLSLAAMHSWSCTPRAWSTYDSGVASTATLWTAQPSIGAKRVTSTETKGYSSACPVGRVHIDMTAQAKAWSTSTAASVGMMLRADDETDPYGWKRFYSNDSAYRPVMSLNYDRAPGTANVPTISKSAVVNGKTYISYGDPALSTQVPSDVDGNTVKVEFHRLPSATSGYGSVLCGTGYQAAGTTASCVPGTKLADNDHAWLRARGNDSMLTGGWSSAKEYWVSLSAPPTPSVSCPTVKNSWTDAVKSAETCTVSLTAAAATSNSAATHVRYTVDGGAEKIAAVTQPTTTAPTTFQIPKVGGTAGWHTVTVTAQSPVGRQSAKVTYGFGYGTPSMSAPVSGQTTTDVVQVTGQGGPGGTAGQVQWRVAGSTGFLPVPASNQFTFTSGTQNVTASGLMDTTSLVGQADAQGVVVPERIPARLELRVCWTYGGSPKCSPVRRVVRVPHAFGSGFPTSEAGPGQVALWTGELQVSESDADLPSPTSAIGVSRTHNSFAGDVAASKQVFGPGWVAGLDGGDDGLSASEVVDNTRLDGTIALVSDEGDTLIYTAPARRSSAAFATGTYEPADDDTASSGITLSVAGSTPVLTLKDEDGVTTRFTATAAPSATADSVFAVTDVTDPATPGKTTYQRDAQGRVTAIIAPVPTGAAACVPGTRTAGCRVLKLAYNPQGLVSQISAQVDTESTDRVLSSYTYNTDKTMSSQTDVVTGLVTKYSWTGSAADKTLRLAGITPPGQDGYTFTYANNRLDKVTRPLPATVEAADRTAQLAAFVYAQPADVSNFDLAQFDGYPLDRRASQTFAVFGPDQKITGIPAKNDAAWQRANVFLTDGEGYTIHEGSYGAGAWQWSANVYDDHDNIIQSWDARATEQLRAGELTDVGAASTETTYNTDITNAAGQVVTPAGTLVTRTLAPARTATDTAGEQVWIRTQTDTVYDQGAPNAGVNPLSGQPYRLPTQVTTASMEQTDAGWVRHELLNTTVTGYDGTTAGGKSGWELGQATSTTTRMGGSEAATAGDITRETVYDDEGRVIEQRQPSAKGTSADAGTRQTVYYTTAADQTVPACGGKPAWAGWVCQTMPGAGTLPVERTTSYTWDGQAAQTQTIAGATTVTTTTTYDAKSRPVTVTTTSAGLTGSTPVPAVTTSYDANGQVTGTTSTAGSTAMTYDTWGRQLTYTNTPAGQPADTATTTYDALGQVTKVADNNGSQSFTYDGTDANGRAETRGLVTKTEVSSGGITHSATAAYDAQGAATVEKLPGGIIRRHSYDPAGELVDLTYSGKGTDPDTGAAMADQQWFGWSSRSDAAGRTVREWSTDGGSAYTTPEGAQAVSSDRRYSYDKAARLIRVDETLNTRAVAPSCTRRGYGFDVNGNRTSQSVASNPSDCADTGAATVTRAYNEADQPVTGANGQGSYVYDPLGRQTSIPAADTIKPANGAMSLAYYDSDAAQSVAQGDTKVTFTLDGAGRRLVQNTTVGPVITPDVVAGTMTRHYTDSSDNPAWTVDVRGGQMVTTRFAGLTGDGMGITFTTLNGTTTAELALAGLRGDVNATVKLDGTNPANGIDTWADYTEYGQSTAAKTATVGGAAGAGYGWLGAHERATLDALGITLMGARLYNQATGLFTSLDPEYQGGDTAYGYPTDPVNNQDLDGKSWWGRAKRYARSAGRSVWRGSGRASRWLTGNSFGARAIRTGCSFAWGGVGLGCNLIIAGAYARTGNRRAARHQIYGAAAGAVGGGATFGLYRRAYRYGGGVRVSRHYKKANRLIHPRRNARYQASRHRMPTSVHVAGRHLGYASAYATSSVVGRYYPTAY</sequence>
<dbReference type="EMBL" id="RKHG01000001">
    <property type="protein sequence ID" value="ROR53403.1"/>
    <property type="molecule type" value="Genomic_DNA"/>
</dbReference>
<proteinExistence type="predicted"/>
<keyword evidence="1" id="KW-0472">Membrane</keyword>
<name>A0A3N1ZR73_9ACTN</name>
<reference evidence="2 3" key="1">
    <citation type="submission" date="2018-11" db="EMBL/GenBank/DDBJ databases">
        <title>Sequencing the genomes of 1000 actinobacteria strains.</title>
        <authorList>
            <person name="Klenk H.-P."/>
        </authorList>
    </citation>
    <scope>NUCLEOTIDE SEQUENCE [LARGE SCALE GENOMIC DNA]</scope>
    <source>
        <strain evidence="2 3">DSM 10546</strain>
    </source>
</reference>
<comment type="caution">
    <text evidence="2">The sequence shown here is derived from an EMBL/GenBank/DDBJ whole genome shotgun (WGS) entry which is preliminary data.</text>
</comment>
<keyword evidence="1" id="KW-0812">Transmembrane</keyword>
<organism evidence="2 3">
    <name type="scientific">Luteococcus japonicus</name>
    <dbReference type="NCBI Taxonomy" id="33984"/>
    <lineage>
        <taxon>Bacteria</taxon>
        <taxon>Bacillati</taxon>
        <taxon>Actinomycetota</taxon>
        <taxon>Actinomycetes</taxon>
        <taxon>Propionibacteriales</taxon>
        <taxon>Propionibacteriaceae</taxon>
        <taxon>Luteococcus</taxon>
    </lineage>
</organism>
<feature type="transmembrane region" description="Helical" evidence="1">
    <location>
        <begin position="1970"/>
        <end position="1988"/>
    </location>
</feature>
<dbReference type="NCBIfam" id="NF033679">
    <property type="entry name" value="DNRLRE_dom"/>
    <property type="match status" value="1"/>
</dbReference>
<protein>
    <submittedName>
        <fullName evidence="2">RHS repeat-associated protein</fullName>
    </submittedName>
</protein>
<keyword evidence="1" id="KW-1133">Transmembrane helix</keyword>
<gene>
    <name evidence="2" type="ORF">EDD41_0551</name>
</gene>
<dbReference type="Gene3D" id="2.180.10.10">
    <property type="entry name" value="RHS repeat-associated core"/>
    <property type="match status" value="2"/>
</dbReference>
<accession>A0A3N1ZR73</accession>
<dbReference type="InterPro" id="IPR006530">
    <property type="entry name" value="YD"/>
</dbReference>
<dbReference type="NCBIfam" id="TIGR01643">
    <property type="entry name" value="YD_repeat_2x"/>
    <property type="match status" value="1"/>
</dbReference>